<evidence type="ECO:0000313" key="5">
    <source>
        <dbReference type="Proteomes" id="UP000001024"/>
    </source>
</evidence>
<gene>
    <name evidence="4" type="ordered locus">Ta0531</name>
</gene>
<dbReference type="PIRSF" id="PIRSF001434">
    <property type="entry name" value="CGS"/>
    <property type="match status" value="1"/>
</dbReference>
<comment type="cofactor">
    <cofactor evidence="1">
        <name>pyridoxal 5'-phosphate</name>
        <dbReference type="ChEBI" id="CHEBI:597326"/>
    </cofactor>
</comment>
<keyword evidence="3" id="KW-0456">Lyase</keyword>
<keyword evidence="5" id="KW-1185">Reference proteome</keyword>
<accession>Q9HKR5</accession>
<dbReference type="PANTHER" id="PTHR11808:SF50">
    <property type="entry name" value="CYSTATHIONINE BETA-LYASE"/>
    <property type="match status" value="1"/>
</dbReference>
<evidence type="ECO:0000256" key="1">
    <source>
        <dbReference type="ARBA" id="ARBA00001933"/>
    </source>
</evidence>
<dbReference type="Proteomes" id="UP000001024">
    <property type="component" value="Chromosome"/>
</dbReference>
<dbReference type="InterPro" id="IPR015422">
    <property type="entry name" value="PyrdxlP-dep_Trfase_small"/>
</dbReference>
<dbReference type="EMBL" id="AL445064">
    <property type="protein sequence ID" value="CAC11671.1"/>
    <property type="molecule type" value="Genomic_DNA"/>
</dbReference>
<keyword evidence="2" id="KW-0663">Pyridoxal phosphate</keyword>
<dbReference type="PANTHER" id="PTHR11808">
    <property type="entry name" value="TRANS-SULFURATION ENZYME FAMILY MEMBER"/>
    <property type="match status" value="1"/>
</dbReference>
<dbReference type="STRING" id="273075.gene:9571749"/>
<dbReference type="PaxDb" id="273075-Ta0531"/>
<reference evidence="4 5" key="1">
    <citation type="journal article" date="2000" name="Nature">
        <title>The genome sequence of the thermoacidophilic scavenger Thermoplasma acidophilum.</title>
        <authorList>
            <person name="Ruepp A."/>
            <person name="Graml W."/>
            <person name="Santos-Martinez M.L."/>
            <person name="Koretke K.K."/>
            <person name="Volker C."/>
            <person name="Mewes H.W."/>
            <person name="Frishman D."/>
            <person name="Stocker S."/>
            <person name="Lupas A.N."/>
            <person name="Baumeister W."/>
        </authorList>
    </citation>
    <scope>NUCLEOTIDE SEQUENCE [LARGE SCALE GENOMIC DNA]</scope>
    <source>
        <strain evidence="5">ATCC 25905 / DSM 1728 / JCM 9062 / NBRC 15155 / AMRC-C165</strain>
    </source>
</reference>
<protein>
    <submittedName>
        <fullName evidence="4">Probable cystathionine gamma-synthase</fullName>
    </submittedName>
</protein>
<evidence type="ECO:0000313" key="4">
    <source>
        <dbReference type="EMBL" id="CAC11671.1"/>
    </source>
</evidence>
<dbReference type="Pfam" id="PF01053">
    <property type="entry name" value="Cys_Met_Meta_PP"/>
    <property type="match status" value="1"/>
</dbReference>
<sequence length="380" mass="41898">MVRLSKDLQFPIRDSFDRNAFSVNFPIYATTAYRSPEGDHFRYSRENNPTVEELARQISLLEGSQLAACFSSGMGSISTVFLSLLKPGDGLVLPMDVFGRTYLFAKDFLSRFGINVSITDPGTDKVIEAIGDKTRMIFVESLSNPVLRVYDIKRLSDSAKQNNALLVVDDTIITPVGQRAIDHGADIVVNSLSKFIGGHNAAIGGSSSGSSEFIKNIDSDRRSLGSSMDPFSAFLFLQGMKTLKIRIERSSRSAQIIAEHLSTLDHVERVYYPGLTENDYHDLALRTLKNYGSVVSFVLDDGVDASKFMSSLERIIPANTMGSVETLISNPYSMSHRNLSDKERARIGVVPGLMRLSVGIEEISDIMDDIENAIKKSLKS</sequence>
<dbReference type="KEGG" id="tac:Ta0531"/>
<dbReference type="GO" id="GO:0030170">
    <property type="term" value="F:pyridoxal phosphate binding"/>
    <property type="evidence" value="ECO:0007669"/>
    <property type="project" value="InterPro"/>
</dbReference>
<dbReference type="InterPro" id="IPR015421">
    <property type="entry name" value="PyrdxlP-dep_Trfase_major"/>
</dbReference>
<dbReference type="InterPro" id="IPR000277">
    <property type="entry name" value="Cys/Met-Metab_PyrdxlP-dep_enz"/>
</dbReference>
<evidence type="ECO:0000256" key="3">
    <source>
        <dbReference type="ARBA" id="ARBA00023239"/>
    </source>
</evidence>
<dbReference type="SUPFAM" id="SSF53383">
    <property type="entry name" value="PLP-dependent transferases"/>
    <property type="match status" value="1"/>
</dbReference>
<dbReference type="FunFam" id="3.40.640.10:FF:000046">
    <property type="entry name" value="Cystathionine gamma-lyase"/>
    <property type="match status" value="1"/>
</dbReference>
<dbReference type="GO" id="GO:0047804">
    <property type="term" value="F:cysteine-S-conjugate beta-lyase activity"/>
    <property type="evidence" value="ECO:0007669"/>
    <property type="project" value="UniProtKB-ARBA"/>
</dbReference>
<dbReference type="FunCoup" id="Q9HKR5">
    <property type="interactions" value="141"/>
</dbReference>
<dbReference type="GO" id="GO:0019346">
    <property type="term" value="P:transsulfuration"/>
    <property type="evidence" value="ECO:0007669"/>
    <property type="project" value="InterPro"/>
</dbReference>
<dbReference type="HOGENOM" id="CLU_018986_2_0_2"/>
<dbReference type="CDD" id="cd00614">
    <property type="entry name" value="CGS_like"/>
    <property type="match status" value="1"/>
</dbReference>
<dbReference type="Gene3D" id="3.90.1150.10">
    <property type="entry name" value="Aspartate Aminotransferase, domain 1"/>
    <property type="match status" value="1"/>
</dbReference>
<proteinExistence type="predicted"/>
<dbReference type="Gene3D" id="3.40.640.10">
    <property type="entry name" value="Type I PLP-dependent aspartate aminotransferase-like (Major domain)"/>
    <property type="match status" value="1"/>
</dbReference>
<dbReference type="EnsemblBacteria" id="CAC11671">
    <property type="protein sequence ID" value="CAC11671"/>
    <property type="gene ID" value="CAC11671"/>
</dbReference>
<dbReference type="eggNOG" id="arCOG00060">
    <property type="taxonomic scope" value="Archaea"/>
</dbReference>
<name>Q9HKR5_THEAC</name>
<evidence type="ECO:0000256" key="2">
    <source>
        <dbReference type="ARBA" id="ARBA00022898"/>
    </source>
</evidence>
<dbReference type="AlphaFoldDB" id="Q9HKR5"/>
<dbReference type="InParanoid" id="Q9HKR5"/>
<dbReference type="InterPro" id="IPR015424">
    <property type="entry name" value="PyrdxlP-dep_Trfase"/>
</dbReference>
<dbReference type="GO" id="GO:0005737">
    <property type="term" value="C:cytoplasm"/>
    <property type="evidence" value="ECO:0007669"/>
    <property type="project" value="TreeGrafter"/>
</dbReference>
<organism evidence="4 5">
    <name type="scientific">Thermoplasma acidophilum (strain ATCC 25905 / DSM 1728 / JCM 9062 / NBRC 15155 / AMRC-C165)</name>
    <dbReference type="NCBI Taxonomy" id="273075"/>
    <lineage>
        <taxon>Archaea</taxon>
        <taxon>Methanobacteriati</taxon>
        <taxon>Thermoplasmatota</taxon>
        <taxon>Thermoplasmata</taxon>
        <taxon>Thermoplasmatales</taxon>
        <taxon>Thermoplasmataceae</taxon>
        <taxon>Thermoplasma</taxon>
    </lineage>
</organism>